<dbReference type="Proteomes" id="UP000095209">
    <property type="component" value="Unassembled WGS sequence"/>
</dbReference>
<comment type="caution">
    <text evidence="3">The sequence shown here is derived from an EMBL/GenBank/DDBJ whole genome shotgun (WGS) entry which is preliminary data.</text>
</comment>
<organism evidence="3 4">
    <name type="scientific">Bacillus solimangrovi</name>
    <dbReference type="NCBI Taxonomy" id="1305675"/>
    <lineage>
        <taxon>Bacteria</taxon>
        <taxon>Bacillati</taxon>
        <taxon>Bacillota</taxon>
        <taxon>Bacilli</taxon>
        <taxon>Bacillales</taxon>
        <taxon>Bacillaceae</taxon>
        <taxon>Bacillus</taxon>
    </lineage>
</organism>
<evidence type="ECO:0000313" key="4">
    <source>
        <dbReference type="Proteomes" id="UP000095209"/>
    </source>
</evidence>
<evidence type="ECO:0000313" key="3">
    <source>
        <dbReference type="EMBL" id="OEH92017.1"/>
    </source>
</evidence>
<dbReference type="AlphaFoldDB" id="A0A1E5LD48"/>
<dbReference type="EMBL" id="MJEH01000038">
    <property type="protein sequence ID" value="OEH92017.1"/>
    <property type="molecule type" value="Genomic_DNA"/>
</dbReference>
<dbReference type="OrthoDB" id="2823105at2"/>
<name>A0A1E5LD48_9BACI</name>
<dbReference type="RefSeq" id="WP_069717977.1">
    <property type="nucleotide sequence ID" value="NZ_MJEH01000038.1"/>
</dbReference>
<feature type="coiled-coil region" evidence="1">
    <location>
        <begin position="161"/>
        <end position="230"/>
    </location>
</feature>
<keyword evidence="1" id="KW-0175">Coiled coil</keyword>
<evidence type="ECO:0000256" key="1">
    <source>
        <dbReference type="SAM" id="Coils"/>
    </source>
</evidence>
<sequence>MSKETKNHSMGWLKGVLSNNAQPEQKSMIEQPEEEIIEEPVKIVDMTEQIENEPAKKDILSKDDQDKVALDSIVALENILQDRQLILYKNKGLENQLHTANEMISRLKHDQVKKDQLLLEKNKEIRVLESNLTNKQMSYDQLLEDYKDFQNKANIESGKLTNQLEIEIHKYNKLKEEATEVQYKNMNVIKELEEKIRDLEVENQNYVAQYEKSQQEKAELMQTINDFTERMSISFSSNLAGSANQPE</sequence>
<keyword evidence="4" id="KW-1185">Reference proteome</keyword>
<protein>
    <submittedName>
        <fullName evidence="3">Uncharacterized protein</fullName>
    </submittedName>
</protein>
<gene>
    <name evidence="3" type="ORF">BFG57_17280</name>
</gene>
<accession>A0A1E5LD48</accession>
<evidence type="ECO:0000256" key="2">
    <source>
        <dbReference type="SAM" id="MobiDB-lite"/>
    </source>
</evidence>
<feature type="region of interest" description="Disordered" evidence="2">
    <location>
        <begin position="1"/>
        <end position="33"/>
    </location>
</feature>
<reference evidence="3 4" key="1">
    <citation type="submission" date="2016-08" db="EMBL/GenBank/DDBJ databases">
        <title>Genome of Bacillus solimangrovi GH2-4.</title>
        <authorList>
            <person name="Lim S."/>
            <person name="Kim B.-C."/>
        </authorList>
    </citation>
    <scope>NUCLEOTIDE SEQUENCE [LARGE SCALE GENOMIC DNA]</scope>
    <source>
        <strain evidence="3 4">GH2-4</strain>
    </source>
</reference>
<proteinExistence type="predicted"/>